<evidence type="ECO:0000313" key="2">
    <source>
        <dbReference type="Proteomes" id="UP000001409"/>
    </source>
</evidence>
<sequence length="119" mass="13680">MRHPGLPDPARHRIQRAHTVLGGYQVARRNRRMRIAPRELPRDGAAYWGTQVQDGPRWAFGEPYMVRQMGSSAATKFYVCPGCNQNIPPGVAHVVAWPRDTGGRADDRRHWHKACWDRR</sequence>
<dbReference type="KEGG" id="cef:CE1319"/>
<keyword evidence="2" id="KW-1185">Reference proteome</keyword>
<dbReference type="EMBL" id="BA000035">
    <property type="protein sequence ID" value="BAC18129.1"/>
    <property type="molecule type" value="Genomic_DNA"/>
</dbReference>
<proteinExistence type="predicted"/>
<evidence type="ECO:0008006" key="3">
    <source>
        <dbReference type="Google" id="ProtNLM"/>
    </source>
</evidence>
<dbReference type="HOGENOM" id="CLU_133073_0_1_11"/>
<name>Q8FQ16_COREF</name>
<dbReference type="AlphaFoldDB" id="Q8FQ16"/>
<accession>Q8FQ16</accession>
<protein>
    <recommendedName>
        <fullName evidence="3">ATP/GTP-binding protein</fullName>
    </recommendedName>
</protein>
<organism evidence="1 2">
    <name type="scientific">Corynebacterium efficiens (strain DSM 44549 / YS-314 / AJ 12310 / JCM 11189 / NBRC 100395)</name>
    <dbReference type="NCBI Taxonomy" id="196164"/>
    <lineage>
        <taxon>Bacteria</taxon>
        <taxon>Bacillati</taxon>
        <taxon>Actinomycetota</taxon>
        <taxon>Actinomycetes</taxon>
        <taxon>Mycobacteriales</taxon>
        <taxon>Corynebacteriaceae</taxon>
        <taxon>Corynebacterium</taxon>
    </lineage>
</organism>
<dbReference type="STRING" id="196164.gene:10741728"/>
<evidence type="ECO:0000313" key="1">
    <source>
        <dbReference type="EMBL" id="BAC18129.1"/>
    </source>
</evidence>
<dbReference type="Proteomes" id="UP000001409">
    <property type="component" value="Chromosome"/>
</dbReference>
<dbReference type="eggNOG" id="ENOG5032YDP">
    <property type="taxonomic scope" value="Bacteria"/>
</dbReference>
<reference evidence="1 2" key="1">
    <citation type="journal article" date="2003" name="Genome Res.">
        <title>Comparative complete genome sequence analysis of the amino acid replacements responsible for the thermostability of Corynebacterium efficiens.</title>
        <authorList>
            <person name="Nishio Y."/>
            <person name="Nakamura Y."/>
            <person name="Kawarabayasi Y."/>
            <person name="Usuda Y."/>
            <person name="Kimura E."/>
            <person name="Sugimoto S."/>
            <person name="Matsui K."/>
            <person name="Yamagishi A."/>
            <person name="Kikuchi H."/>
            <person name="Ikeo K."/>
            <person name="Gojobori T."/>
        </authorList>
    </citation>
    <scope>NUCLEOTIDE SEQUENCE [LARGE SCALE GENOMIC DNA]</scope>
    <source>
        <strain evidence="2">DSM 44549 / YS-314 / AJ 12310 / JCM 11189 / NBRC 100395</strain>
    </source>
</reference>